<reference evidence="1 2" key="1">
    <citation type="journal article" date="2021" name="Elife">
        <title>Chloroplast acquisition without the gene transfer in kleptoplastic sea slugs, Plakobranchus ocellatus.</title>
        <authorList>
            <person name="Maeda T."/>
            <person name="Takahashi S."/>
            <person name="Yoshida T."/>
            <person name="Shimamura S."/>
            <person name="Takaki Y."/>
            <person name="Nagai Y."/>
            <person name="Toyoda A."/>
            <person name="Suzuki Y."/>
            <person name="Arimoto A."/>
            <person name="Ishii H."/>
            <person name="Satoh N."/>
            <person name="Nishiyama T."/>
            <person name="Hasebe M."/>
            <person name="Maruyama T."/>
            <person name="Minagawa J."/>
            <person name="Obokata J."/>
            <person name="Shigenobu S."/>
        </authorList>
    </citation>
    <scope>NUCLEOTIDE SEQUENCE [LARGE SCALE GENOMIC DNA]</scope>
</reference>
<proteinExistence type="predicted"/>
<dbReference type="EMBL" id="BLXT01001379">
    <property type="protein sequence ID" value="GFN85168.1"/>
    <property type="molecule type" value="Genomic_DNA"/>
</dbReference>
<protein>
    <submittedName>
        <fullName evidence="1">Uncharacterized protein</fullName>
    </submittedName>
</protein>
<dbReference type="AlphaFoldDB" id="A0AAV3YQ66"/>
<sequence>MSNFTANKEFELPSGITEALKPEITFYERVMHTLLANPFHYLFEFKTYPLYSVNISFQFRTTSWRSLAPLRVLVAQWIPSPPYDLHRLFCRGFKPLHRGPGLIEGRKA</sequence>
<evidence type="ECO:0000313" key="2">
    <source>
        <dbReference type="Proteomes" id="UP000735302"/>
    </source>
</evidence>
<keyword evidence="2" id="KW-1185">Reference proteome</keyword>
<name>A0AAV3YQ66_9GAST</name>
<gene>
    <name evidence="1" type="ORF">PoB_001167400</name>
</gene>
<comment type="caution">
    <text evidence="1">The sequence shown here is derived from an EMBL/GenBank/DDBJ whole genome shotgun (WGS) entry which is preliminary data.</text>
</comment>
<accession>A0AAV3YQ66</accession>
<dbReference type="Proteomes" id="UP000735302">
    <property type="component" value="Unassembled WGS sequence"/>
</dbReference>
<organism evidence="1 2">
    <name type="scientific">Plakobranchus ocellatus</name>
    <dbReference type="NCBI Taxonomy" id="259542"/>
    <lineage>
        <taxon>Eukaryota</taxon>
        <taxon>Metazoa</taxon>
        <taxon>Spiralia</taxon>
        <taxon>Lophotrochozoa</taxon>
        <taxon>Mollusca</taxon>
        <taxon>Gastropoda</taxon>
        <taxon>Heterobranchia</taxon>
        <taxon>Euthyneura</taxon>
        <taxon>Panpulmonata</taxon>
        <taxon>Sacoglossa</taxon>
        <taxon>Placobranchoidea</taxon>
        <taxon>Plakobranchidae</taxon>
        <taxon>Plakobranchus</taxon>
    </lineage>
</organism>
<evidence type="ECO:0000313" key="1">
    <source>
        <dbReference type="EMBL" id="GFN85168.1"/>
    </source>
</evidence>